<accession>A0A1M7N957</accession>
<evidence type="ECO:0000313" key="3">
    <source>
        <dbReference type="Proteomes" id="UP000184513"/>
    </source>
</evidence>
<feature type="transmembrane region" description="Helical" evidence="1">
    <location>
        <begin position="250"/>
        <end position="272"/>
    </location>
</feature>
<reference evidence="2 3" key="1">
    <citation type="submission" date="2016-11" db="EMBL/GenBank/DDBJ databases">
        <authorList>
            <person name="Jaros S."/>
            <person name="Januszkiewicz K."/>
            <person name="Wedrychowicz H."/>
        </authorList>
    </citation>
    <scope>NUCLEOTIDE SEQUENCE [LARGE SCALE GENOMIC DNA]</scope>
    <source>
        <strain evidence="2 3">CGMCC 1.6102</strain>
    </source>
</reference>
<feature type="transmembrane region" description="Helical" evidence="1">
    <location>
        <begin position="185"/>
        <end position="209"/>
    </location>
</feature>
<dbReference type="EMBL" id="FRCY01000005">
    <property type="protein sequence ID" value="SHM99665.1"/>
    <property type="molecule type" value="Genomic_DNA"/>
</dbReference>
<keyword evidence="3" id="KW-1185">Reference proteome</keyword>
<evidence type="ECO:0000256" key="1">
    <source>
        <dbReference type="SAM" id="Phobius"/>
    </source>
</evidence>
<name>A0A1M7N957_9BACT</name>
<dbReference type="RefSeq" id="WP_073094369.1">
    <property type="nucleotide sequence ID" value="NZ_FRCY01000005.1"/>
</dbReference>
<keyword evidence="1" id="KW-0812">Transmembrane</keyword>
<gene>
    <name evidence="2" type="ORF">SAMN04488057_105119</name>
</gene>
<feature type="transmembrane region" description="Helical" evidence="1">
    <location>
        <begin position="215"/>
        <end position="238"/>
    </location>
</feature>
<feature type="transmembrane region" description="Helical" evidence="1">
    <location>
        <begin position="350"/>
        <end position="371"/>
    </location>
</feature>
<protein>
    <recommendedName>
        <fullName evidence="4">DUF4153 domain-containing protein</fullName>
    </recommendedName>
</protein>
<evidence type="ECO:0008006" key="4">
    <source>
        <dbReference type="Google" id="ProtNLM"/>
    </source>
</evidence>
<feature type="transmembrane region" description="Helical" evidence="1">
    <location>
        <begin position="284"/>
        <end position="305"/>
    </location>
</feature>
<keyword evidence="1" id="KW-0472">Membrane</keyword>
<feature type="transmembrane region" description="Helical" evidence="1">
    <location>
        <begin position="147"/>
        <end position="164"/>
    </location>
</feature>
<feature type="transmembrane region" description="Helical" evidence="1">
    <location>
        <begin position="63"/>
        <end position="83"/>
    </location>
</feature>
<organism evidence="2 3">
    <name type="scientific">Cyclobacterium lianum</name>
    <dbReference type="NCBI Taxonomy" id="388280"/>
    <lineage>
        <taxon>Bacteria</taxon>
        <taxon>Pseudomonadati</taxon>
        <taxon>Bacteroidota</taxon>
        <taxon>Cytophagia</taxon>
        <taxon>Cytophagales</taxon>
        <taxon>Cyclobacteriaceae</taxon>
        <taxon>Cyclobacterium</taxon>
    </lineage>
</organism>
<feature type="transmembrane region" description="Helical" evidence="1">
    <location>
        <begin position="89"/>
        <end position="107"/>
    </location>
</feature>
<dbReference type="STRING" id="388280.SAMN04488057_105119"/>
<dbReference type="AlphaFoldDB" id="A0A1M7N957"/>
<sequence length="413" mass="46698">MKKTIMTHLNDPGKLEQLYRSNKSAFKQAFAALYPEIQDRPLAEFWHERLNHSSIDTRTKKEWWFLIILAIAAGLIAKFPALFQIEEDYFYARNIGFVVFPVLTVYFARMHQLAIKRMIPIVLASLSGALFINFFPDYPESDTLRLSSLHLLLFLWVLLGWTFIGGKTHLPEKWPEYLKYNGETAIMTALILVAGGIFSALTIGLFATIGTDIEAVYFDYVGIFGLCAAPIAATHLTRYNPQLVGRISPLIARIFSPLVAAMLAIFLIAMVYSGKNPYNDREFLLVFNALLIGVMAVIFFTVSGIEYSPFQKREIRVLLLLSFLTLIVNGVALSAILFRISEWGISPNRTAVLGANVLVLAHLLLVTTQLWRSRSETLNIASIGKAIGWFMPVYFIWSILVTFVFPFVFGFDR</sequence>
<keyword evidence="1" id="KW-1133">Transmembrane helix</keyword>
<dbReference type="Proteomes" id="UP000184513">
    <property type="component" value="Unassembled WGS sequence"/>
</dbReference>
<feature type="transmembrane region" description="Helical" evidence="1">
    <location>
        <begin position="317"/>
        <end position="338"/>
    </location>
</feature>
<proteinExistence type="predicted"/>
<evidence type="ECO:0000313" key="2">
    <source>
        <dbReference type="EMBL" id="SHM99665.1"/>
    </source>
</evidence>
<feature type="transmembrane region" description="Helical" evidence="1">
    <location>
        <begin position="392"/>
        <end position="411"/>
    </location>
</feature>
<dbReference type="OrthoDB" id="637094at2"/>